<accession>A0A2Z7BL80</accession>
<organism evidence="1 2">
    <name type="scientific">Dorcoceras hygrometricum</name>
    <dbReference type="NCBI Taxonomy" id="472368"/>
    <lineage>
        <taxon>Eukaryota</taxon>
        <taxon>Viridiplantae</taxon>
        <taxon>Streptophyta</taxon>
        <taxon>Embryophyta</taxon>
        <taxon>Tracheophyta</taxon>
        <taxon>Spermatophyta</taxon>
        <taxon>Magnoliopsida</taxon>
        <taxon>eudicotyledons</taxon>
        <taxon>Gunneridae</taxon>
        <taxon>Pentapetalae</taxon>
        <taxon>asterids</taxon>
        <taxon>lamiids</taxon>
        <taxon>Lamiales</taxon>
        <taxon>Gesneriaceae</taxon>
        <taxon>Didymocarpoideae</taxon>
        <taxon>Trichosporeae</taxon>
        <taxon>Loxocarpinae</taxon>
        <taxon>Dorcoceras</taxon>
    </lineage>
</organism>
<name>A0A2Z7BL80_9LAMI</name>
<protein>
    <submittedName>
        <fullName evidence="1">Cation/H(+) antiporter 15-like</fullName>
    </submittedName>
</protein>
<keyword evidence="2" id="KW-1185">Reference proteome</keyword>
<gene>
    <name evidence="1" type="ORF">F511_37496</name>
</gene>
<sequence length="219" mass="24586">MAETEDITELSERRSLILYKLLETELEKLYLAHLANFKTGVVYSHHDFECIRRLHQELRLIAGAHRHHRGLVGSPFSAHESDFVPKFSPELEMYGLTGNTIGSVLNENPQIEKNDNETLNEHQDQENESLIPIARHDIRTQDGQNSEARADEGLNTIPMSVINPDVTTFSIDNTSSYQGLHSSDLQIVASASMESSTLQLLYTATKTLTTLSTHVKSID</sequence>
<dbReference type="Proteomes" id="UP000250235">
    <property type="component" value="Unassembled WGS sequence"/>
</dbReference>
<proteinExistence type="predicted"/>
<dbReference type="EMBL" id="KV004604">
    <property type="protein sequence ID" value="KZV35383.1"/>
    <property type="molecule type" value="Genomic_DNA"/>
</dbReference>
<evidence type="ECO:0000313" key="2">
    <source>
        <dbReference type="Proteomes" id="UP000250235"/>
    </source>
</evidence>
<dbReference type="AlphaFoldDB" id="A0A2Z7BL80"/>
<evidence type="ECO:0000313" key="1">
    <source>
        <dbReference type="EMBL" id="KZV35383.1"/>
    </source>
</evidence>
<reference evidence="1 2" key="1">
    <citation type="journal article" date="2015" name="Proc. Natl. Acad. Sci. U.S.A.">
        <title>The resurrection genome of Boea hygrometrica: A blueprint for survival of dehydration.</title>
        <authorList>
            <person name="Xiao L."/>
            <person name="Yang G."/>
            <person name="Zhang L."/>
            <person name="Yang X."/>
            <person name="Zhao S."/>
            <person name="Ji Z."/>
            <person name="Zhou Q."/>
            <person name="Hu M."/>
            <person name="Wang Y."/>
            <person name="Chen M."/>
            <person name="Xu Y."/>
            <person name="Jin H."/>
            <person name="Xiao X."/>
            <person name="Hu G."/>
            <person name="Bao F."/>
            <person name="Hu Y."/>
            <person name="Wan P."/>
            <person name="Li L."/>
            <person name="Deng X."/>
            <person name="Kuang T."/>
            <person name="Xiang C."/>
            <person name="Zhu J.K."/>
            <person name="Oliver M.J."/>
            <person name="He Y."/>
        </authorList>
    </citation>
    <scope>NUCLEOTIDE SEQUENCE [LARGE SCALE GENOMIC DNA]</scope>
    <source>
        <strain evidence="2">cv. XS01</strain>
    </source>
</reference>